<reference evidence="1 2" key="1">
    <citation type="submission" date="2020-08" db="EMBL/GenBank/DDBJ databases">
        <authorList>
            <person name="Divens A.M."/>
            <person name="Curtis N."/>
            <person name="Zack K."/>
            <person name="Pedlow M.R."/>
            <person name="Garlena R.A."/>
            <person name="Russell D.A."/>
            <person name="Pope W.H."/>
            <person name="Jacobs-Sera D."/>
            <person name="Hatfull G.F."/>
        </authorList>
    </citation>
    <scope>NUCLEOTIDE SEQUENCE [LARGE SCALE GENOMIC DNA]</scope>
</reference>
<dbReference type="EMBL" id="MT889395">
    <property type="protein sequence ID" value="QOP66950.1"/>
    <property type="molecule type" value="Genomic_DNA"/>
</dbReference>
<proteinExistence type="predicted"/>
<evidence type="ECO:0000313" key="2">
    <source>
        <dbReference type="Proteomes" id="UP000594130"/>
    </source>
</evidence>
<accession>A0A7M1CRB5</accession>
<evidence type="ECO:0000313" key="1">
    <source>
        <dbReference type="EMBL" id="QOP66950.1"/>
    </source>
</evidence>
<gene>
    <name evidence="1" type="primary">78</name>
    <name evidence="1" type="ORF">PBI_SHIFA_78</name>
</gene>
<dbReference type="Proteomes" id="UP000594130">
    <property type="component" value="Segment"/>
</dbReference>
<dbReference type="InterPro" id="IPR055669">
    <property type="entry name" value="DUF7245"/>
</dbReference>
<dbReference type="Pfam" id="PF23897">
    <property type="entry name" value="DUF7245"/>
    <property type="match status" value="1"/>
</dbReference>
<organism evidence="1 2">
    <name type="scientific">Mycobacterium phage Shifa</name>
    <dbReference type="NCBI Taxonomy" id="2776849"/>
    <lineage>
        <taxon>Viruses</taxon>
        <taxon>Duplodnaviria</taxon>
        <taxon>Heunggongvirae</taxon>
        <taxon>Uroviricota</taxon>
        <taxon>Caudoviricetes</taxon>
        <taxon>Ceeclamvirinae</taxon>
        <taxon>Bixzunavirus</taxon>
        <taxon>Bixzunavirus hyro</taxon>
    </lineage>
</organism>
<name>A0A7M1CRB5_9CAUD</name>
<sequence>MRDLCFGCKGFKEIVHTESGTGHPYCQDCALMQPPTSDEWALVLLNAPWSPYSAPFRPGDKVEARTAGQIFDGVGEVVDMSVSLEHGGTPVYPTFKVVLAEKAHDLAPDEAWYTEICLTRRVE</sequence>
<protein>
    <submittedName>
        <fullName evidence="1">Uncharacterized protein</fullName>
    </submittedName>
</protein>